<name>A0A8D8FVA5_CULPI</name>
<keyword evidence="1" id="KW-0732">Signal</keyword>
<proteinExistence type="predicted"/>
<dbReference type="AlphaFoldDB" id="A0A8D8FVA5"/>
<feature type="chain" id="PRO_5034096361" evidence="1">
    <location>
        <begin position="29"/>
        <end position="111"/>
    </location>
</feature>
<dbReference type="EMBL" id="HBUE01104288">
    <property type="protein sequence ID" value="CAG6486507.1"/>
    <property type="molecule type" value="Transcribed_RNA"/>
</dbReference>
<evidence type="ECO:0000256" key="1">
    <source>
        <dbReference type="SAM" id="SignalP"/>
    </source>
</evidence>
<reference evidence="2" key="1">
    <citation type="submission" date="2021-05" db="EMBL/GenBank/DDBJ databases">
        <authorList>
            <person name="Alioto T."/>
            <person name="Alioto T."/>
            <person name="Gomez Garrido J."/>
        </authorList>
    </citation>
    <scope>NUCLEOTIDE SEQUENCE</scope>
</reference>
<evidence type="ECO:0000313" key="2">
    <source>
        <dbReference type="EMBL" id="CAG6486507.1"/>
    </source>
</evidence>
<feature type="signal peptide" evidence="1">
    <location>
        <begin position="1"/>
        <end position="28"/>
    </location>
</feature>
<accession>A0A8D8FVA5</accession>
<sequence>MTCGVTVTLLITLLFFLVNRLRQRKTQAQENQLAMDDQRSMESIGYIGGNIGYIGAGTMDYSYEHGTTHYQFWKPPGSYFTRRDAPPPYEEAIALAMAESSNTCTVRVFFK</sequence>
<organism evidence="2">
    <name type="scientific">Culex pipiens</name>
    <name type="common">House mosquito</name>
    <dbReference type="NCBI Taxonomy" id="7175"/>
    <lineage>
        <taxon>Eukaryota</taxon>
        <taxon>Metazoa</taxon>
        <taxon>Ecdysozoa</taxon>
        <taxon>Arthropoda</taxon>
        <taxon>Hexapoda</taxon>
        <taxon>Insecta</taxon>
        <taxon>Pterygota</taxon>
        <taxon>Neoptera</taxon>
        <taxon>Endopterygota</taxon>
        <taxon>Diptera</taxon>
        <taxon>Nematocera</taxon>
        <taxon>Culicoidea</taxon>
        <taxon>Culicidae</taxon>
        <taxon>Culicinae</taxon>
        <taxon>Culicini</taxon>
        <taxon>Culex</taxon>
        <taxon>Culex</taxon>
    </lineage>
</organism>
<protein>
    <submittedName>
        <fullName evidence="2">(northern house mosquito) hypothetical protein</fullName>
    </submittedName>
</protein>